<dbReference type="PANTHER" id="PTHR30203:SF24">
    <property type="entry name" value="BLR4935 PROTEIN"/>
    <property type="match status" value="1"/>
</dbReference>
<dbReference type="Pfam" id="PF02321">
    <property type="entry name" value="OEP"/>
    <property type="match status" value="2"/>
</dbReference>
<dbReference type="SUPFAM" id="SSF56954">
    <property type="entry name" value="Outer membrane efflux proteins (OEP)"/>
    <property type="match status" value="1"/>
</dbReference>
<dbReference type="Gene3D" id="1.20.1600.10">
    <property type="entry name" value="Outer membrane efflux proteins (OEP)"/>
    <property type="match status" value="1"/>
</dbReference>
<dbReference type="AlphaFoldDB" id="A0A1J5T5W8"/>
<dbReference type="InterPro" id="IPR010131">
    <property type="entry name" value="MdtP/NodT-like"/>
</dbReference>
<dbReference type="EMBL" id="MLJW01000007">
    <property type="protein sequence ID" value="OIR16263.1"/>
    <property type="molecule type" value="Genomic_DNA"/>
</dbReference>
<organism evidence="1">
    <name type="scientific">mine drainage metagenome</name>
    <dbReference type="NCBI Taxonomy" id="410659"/>
    <lineage>
        <taxon>unclassified sequences</taxon>
        <taxon>metagenomes</taxon>
        <taxon>ecological metagenomes</taxon>
    </lineage>
</organism>
<dbReference type="GO" id="GO:0015562">
    <property type="term" value="F:efflux transmembrane transporter activity"/>
    <property type="evidence" value="ECO:0007669"/>
    <property type="project" value="InterPro"/>
</dbReference>
<reference evidence="1" key="1">
    <citation type="submission" date="2016-10" db="EMBL/GenBank/DDBJ databases">
        <title>Sequence of Gallionella enrichment culture.</title>
        <authorList>
            <person name="Poehlein A."/>
            <person name="Muehling M."/>
            <person name="Daniel R."/>
        </authorList>
    </citation>
    <scope>NUCLEOTIDE SEQUENCE</scope>
</reference>
<dbReference type="PANTHER" id="PTHR30203">
    <property type="entry name" value="OUTER MEMBRANE CATION EFFLUX PROTEIN"/>
    <property type="match status" value="1"/>
</dbReference>
<comment type="caution">
    <text evidence="1">The sequence shown here is derived from an EMBL/GenBank/DDBJ whole genome shotgun (WGS) entry which is preliminary data.</text>
</comment>
<protein>
    <submittedName>
        <fullName evidence="1">Cobalt-zinc-cadmium resistance protein CzcC</fullName>
    </submittedName>
</protein>
<gene>
    <name evidence="1" type="primary">czcC_1</name>
    <name evidence="1" type="ORF">GALL_29830</name>
</gene>
<dbReference type="InterPro" id="IPR003423">
    <property type="entry name" value="OMP_efflux"/>
</dbReference>
<accession>A0A1J5T5W8</accession>
<proteinExistence type="predicted"/>
<sequence length="415" mass="46019">MKPSLSIFTVLCALWLTPAVADEPLGSSLTGLLDYAREHNPELAALRLDAEAAQQRTEPASALPDPVLRTQRYDITSQAANMIPNVMPVQSYQLSQFVPWFGKRDLQRGIATAQMDQANGQTAADWSDLANRLKTGYATSYYLAASEQLTQQNLGLLEHLEQIVRERYSNGLSSQQDVVRVQVETTTLLGELIGIQNERHHEHAKLNSLLSRPVNSPLADPIQPRPLPAAAKLDEDALLERLRAHNPQLQIAEAQIQSADKSRDLAYSNRYPGFTLGVARTQYSSINTWDVMVEFSIPLQQSVRRSQEHEAAAMRAAASARKQSTLNQAESSLSENLSALESARRTEALIATRLLPQSELTYQSALAGYETGKVDFATLIDAQRQILQARQQQLKTQLEAQSRLADIEKLLGEEL</sequence>
<name>A0A1J5T5W8_9ZZZZ</name>
<evidence type="ECO:0000313" key="1">
    <source>
        <dbReference type="EMBL" id="OIR16263.1"/>
    </source>
</evidence>